<dbReference type="AlphaFoldDB" id="A0A182ILG7"/>
<sequence length="182" mass="20554">MDANREPPTRSDRTETHKAGAIALKLFHSTFIHSQIHTHTPFTMNTLAALCMVLLVAFLSVGTCLDPAGGKVVPSGRLLDKRDVLQEDGNFDPLAPVSQHSELFEIAKRIAHKKDSLEGREAYGYGGYGGYGNHRNNMDRFEHFTKQFMELSIDLSYSAVYLLQNYTRFVQNVNNKYLIVFE</sequence>
<organism evidence="1">
    <name type="scientific">Anopheles atroparvus</name>
    <name type="common">European mosquito</name>
    <dbReference type="NCBI Taxonomy" id="41427"/>
    <lineage>
        <taxon>Eukaryota</taxon>
        <taxon>Metazoa</taxon>
        <taxon>Ecdysozoa</taxon>
        <taxon>Arthropoda</taxon>
        <taxon>Hexapoda</taxon>
        <taxon>Insecta</taxon>
        <taxon>Pterygota</taxon>
        <taxon>Neoptera</taxon>
        <taxon>Endopterygota</taxon>
        <taxon>Diptera</taxon>
        <taxon>Nematocera</taxon>
        <taxon>Culicoidea</taxon>
        <taxon>Culicidae</taxon>
        <taxon>Anophelinae</taxon>
        <taxon>Anopheles</taxon>
    </lineage>
</organism>
<reference evidence="1" key="1">
    <citation type="submission" date="2022-08" db="UniProtKB">
        <authorList>
            <consortium name="EnsemblMetazoa"/>
        </authorList>
    </citation>
    <scope>IDENTIFICATION</scope>
    <source>
        <strain evidence="1">EBRO</strain>
    </source>
</reference>
<proteinExistence type="predicted"/>
<name>A0A182ILG7_ANOAO</name>
<evidence type="ECO:0000313" key="1">
    <source>
        <dbReference type="EnsemblMetazoa" id="AATE001396-PA.1"/>
    </source>
</evidence>
<dbReference type="VEuPathDB" id="VectorBase:AATE001396"/>
<dbReference type="EnsemblMetazoa" id="AATE001396-RA">
    <property type="protein sequence ID" value="AATE001396-PA.1"/>
    <property type="gene ID" value="AATE001396"/>
</dbReference>
<protein>
    <submittedName>
        <fullName evidence="1">Uncharacterized protein</fullName>
    </submittedName>
</protein>
<accession>A0A182ILG7</accession>